<keyword evidence="2" id="KW-1185">Reference proteome</keyword>
<evidence type="ECO:0000313" key="2">
    <source>
        <dbReference type="Proteomes" id="UP001172102"/>
    </source>
</evidence>
<dbReference type="GO" id="GO:0005085">
    <property type="term" value="F:guanyl-nucleotide exchange factor activity"/>
    <property type="evidence" value="ECO:0007669"/>
    <property type="project" value="InterPro"/>
</dbReference>
<dbReference type="PANTHER" id="PTHR10957">
    <property type="entry name" value="RAP1 GTPASE-GDP DISSOCIATION STIMULATOR 1"/>
    <property type="match status" value="1"/>
</dbReference>
<dbReference type="InterPro" id="IPR040144">
    <property type="entry name" value="RAP1GDS1"/>
</dbReference>
<dbReference type="SUPFAM" id="SSF48371">
    <property type="entry name" value="ARM repeat"/>
    <property type="match status" value="1"/>
</dbReference>
<evidence type="ECO:0000313" key="1">
    <source>
        <dbReference type="EMBL" id="KAK0707671.1"/>
    </source>
</evidence>
<protein>
    <submittedName>
        <fullName evidence="1">Uncharacterized protein</fullName>
    </submittedName>
</protein>
<proteinExistence type="predicted"/>
<dbReference type="InterPro" id="IPR011989">
    <property type="entry name" value="ARM-like"/>
</dbReference>
<dbReference type="InterPro" id="IPR016024">
    <property type="entry name" value="ARM-type_fold"/>
</dbReference>
<accession>A0AA40A1T9</accession>
<name>A0AA40A1T9_9PEZI</name>
<dbReference type="EMBL" id="JAUKUA010000006">
    <property type="protein sequence ID" value="KAK0707671.1"/>
    <property type="molecule type" value="Genomic_DNA"/>
</dbReference>
<comment type="caution">
    <text evidence="1">The sequence shown here is derived from an EMBL/GenBank/DDBJ whole genome shotgun (WGS) entry which is preliminary data.</text>
</comment>
<reference evidence="1" key="1">
    <citation type="submission" date="2023-06" db="EMBL/GenBank/DDBJ databases">
        <title>Genome-scale phylogeny and comparative genomics of the fungal order Sordariales.</title>
        <authorList>
            <consortium name="Lawrence Berkeley National Laboratory"/>
            <person name="Hensen N."/>
            <person name="Bonometti L."/>
            <person name="Westerberg I."/>
            <person name="Brannstrom I.O."/>
            <person name="Guillou S."/>
            <person name="Cros-Aarteil S."/>
            <person name="Calhoun S."/>
            <person name="Haridas S."/>
            <person name="Kuo A."/>
            <person name="Mondo S."/>
            <person name="Pangilinan J."/>
            <person name="Riley R."/>
            <person name="Labutti K."/>
            <person name="Andreopoulos B."/>
            <person name="Lipzen A."/>
            <person name="Chen C."/>
            <person name="Yanf M."/>
            <person name="Daum C."/>
            <person name="Ng V."/>
            <person name="Clum A."/>
            <person name="Steindorff A."/>
            <person name="Ohm R."/>
            <person name="Martin F."/>
            <person name="Silar P."/>
            <person name="Natvig D."/>
            <person name="Lalanne C."/>
            <person name="Gautier V."/>
            <person name="Ament-Velasquez S.L."/>
            <person name="Kruys A."/>
            <person name="Hutchinson M.I."/>
            <person name="Powell A.J."/>
            <person name="Barry K."/>
            <person name="Miller A.N."/>
            <person name="Grigoriev I.V."/>
            <person name="Debuchy R."/>
            <person name="Gladieux P."/>
            <person name="Thoren M.H."/>
            <person name="Johannesson H."/>
        </authorList>
    </citation>
    <scope>NUCLEOTIDE SEQUENCE</scope>
    <source>
        <strain evidence="1">SMH4607-1</strain>
    </source>
</reference>
<dbReference type="Proteomes" id="UP001172102">
    <property type="component" value="Unassembled WGS sequence"/>
</dbReference>
<organism evidence="1 2">
    <name type="scientific">Lasiosphaeris hirsuta</name>
    <dbReference type="NCBI Taxonomy" id="260670"/>
    <lineage>
        <taxon>Eukaryota</taxon>
        <taxon>Fungi</taxon>
        <taxon>Dikarya</taxon>
        <taxon>Ascomycota</taxon>
        <taxon>Pezizomycotina</taxon>
        <taxon>Sordariomycetes</taxon>
        <taxon>Sordariomycetidae</taxon>
        <taxon>Sordariales</taxon>
        <taxon>Lasiosphaeriaceae</taxon>
        <taxon>Lasiosphaeris</taxon>
    </lineage>
</organism>
<dbReference type="Gene3D" id="1.25.10.10">
    <property type="entry name" value="Leucine-rich Repeat Variant"/>
    <property type="match status" value="2"/>
</dbReference>
<gene>
    <name evidence="1" type="ORF">B0H67DRAFT_319878</name>
</gene>
<dbReference type="AlphaFoldDB" id="A0AA40A1T9"/>
<sequence length="721" mass="78031">MTPTVEEITALFSQTRASSQNADEFPDEQSWQTAQLKTVLDMAQQSWLDGSHESLALIAEKTADEARNPSWRLPIGESGLLDWVLASVITAQGLSLLLEKQLLRLVGNACAECDENKARVVESGKLRTAILNLLDDDDTLLPFALSVIYNICVENEQAQSQICQAGLSKKLVDIVSGPRLAKCQTSLSIIIQMLEQLVSQDAEPKIASLSTPALLLGLATSPTQDLELEDFTGLCTVALAYLTYEPFQVALLETDSFGVLYQAVYDSQSRFDIDDADADVVEQLKQVWNAAVTILADISALPLFATTYPLGSPVAEKLAAWLNTPASHTHLQTAACLALGNLGRSDEASLALANVVRDPLISILTRAVPTPASSQDLSRRPPPQLLHAVLSFLKNLAIPAANKPSLGSTLLSPPQSALLPRLWLATTAQPQIQFAAVSLTRLLLVNQIDAIRNICTPLPLSASAKDGELLGYTTRSDGAAQSPLHILMDVAFRADTDPTKMEAARALCAVIRVLHSPSENTILPASWYWDTETENTADTTAPTRARFYAAHATPIAKTLETLLAHKKFATLRSEALFVLALMGRSVDSGRIAVRVLEPVETCRRLAEAVSGREVTDDEVAVGGTVTEIEEDEVEEENKDEEAESAPAVDTGLLDGLGLEPQPADVKQTAGMARIDRENGLVLVVEILRSFSDDLPPSRKKLFERILSDGSELILNERKQSK</sequence>